<sequence length="209" mass="23111">MPTAFETEFISSSNEEYALSTLNTWTKEPNSYVEYTNNSLITQTPADKDRVIEIPLRKAYAMYKLHLSTTGEYPQGSVKSTSVVWTTNTGLIQNMQIIDGTKETAKLIVTLNENQYGNAVVAFHLGNSGQWVNGKMQDPIIWSWHIWAPETIVGSLDYETETSTNGGIINASNTAFVNPVKSIGVPLKTTFMDRDLGALMMFPEEASAG</sequence>
<proteinExistence type="predicted"/>
<name>A0A816HNQ7_ADIRI</name>
<comment type="caution">
    <text evidence="1">The sequence shown here is derived from an EMBL/GenBank/DDBJ whole genome shotgun (WGS) entry which is preliminary data.</text>
</comment>
<dbReference type="Proteomes" id="UP000663828">
    <property type="component" value="Unassembled WGS sequence"/>
</dbReference>
<gene>
    <name evidence="1" type="ORF">XAT740_LOCUS63195</name>
</gene>
<evidence type="ECO:0000313" key="1">
    <source>
        <dbReference type="EMBL" id="CAF1689191.1"/>
    </source>
</evidence>
<dbReference type="AlphaFoldDB" id="A0A816HNQ7"/>
<organism evidence="1 2">
    <name type="scientific">Adineta ricciae</name>
    <name type="common">Rotifer</name>
    <dbReference type="NCBI Taxonomy" id="249248"/>
    <lineage>
        <taxon>Eukaryota</taxon>
        <taxon>Metazoa</taxon>
        <taxon>Spiralia</taxon>
        <taxon>Gnathifera</taxon>
        <taxon>Rotifera</taxon>
        <taxon>Eurotatoria</taxon>
        <taxon>Bdelloidea</taxon>
        <taxon>Adinetida</taxon>
        <taxon>Adinetidae</taxon>
        <taxon>Adineta</taxon>
    </lineage>
</organism>
<feature type="non-terminal residue" evidence="1">
    <location>
        <position position="209"/>
    </location>
</feature>
<keyword evidence="2" id="KW-1185">Reference proteome</keyword>
<dbReference type="EMBL" id="CAJNOR010019024">
    <property type="protein sequence ID" value="CAF1689191.1"/>
    <property type="molecule type" value="Genomic_DNA"/>
</dbReference>
<protein>
    <submittedName>
        <fullName evidence="1">Uncharacterized protein</fullName>
    </submittedName>
</protein>
<accession>A0A816HNQ7</accession>
<evidence type="ECO:0000313" key="2">
    <source>
        <dbReference type="Proteomes" id="UP000663828"/>
    </source>
</evidence>
<reference evidence="1" key="1">
    <citation type="submission" date="2021-02" db="EMBL/GenBank/DDBJ databases">
        <authorList>
            <person name="Nowell W R."/>
        </authorList>
    </citation>
    <scope>NUCLEOTIDE SEQUENCE</scope>
</reference>